<name>A0A4R8ID67_9FLAO</name>
<organism evidence="2 3">
    <name type="scientific">Epilithonimonas xixisoli</name>
    <dbReference type="NCBI Taxonomy" id="1476462"/>
    <lineage>
        <taxon>Bacteria</taxon>
        <taxon>Pseudomonadati</taxon>
        <taxon>Bacteroidota</taxon>
        <taxon>Flavobacteriia</taxon>
        <taxon>Flavobacteriales</taxon>
        <taxon>Weeksellaceae</taxon>
        <taxon>Chryseobacterium group</taxon>
        <taxon>Epilithonimonas</taxon>
    </lineage>
</organism>
<gene>
    <name evidence="2" type="ORF">B0I22_2990</name>
</gene>
<dbReference type="GO" id="GO:0030153">
    <property type="term" value="P:bacteriocin immunity"/>
    <property type="evidence" value="ECO:0007669"/>
    <property type="project" value="InterPro"/>
</dbReference>
<dbReference type="AlphaFoldDB" id="A0A4R8ID67"/>
<feature type="domain" description="Uncharacterized protein YyaB-like PH" evidence="1">
    <location>
        <begin position="21"/>
        <end position="94"/>
    </location>
</feature>
<comment type="caution">
    <text evidence="2">The sequence shown here is derived from an EMBL/GenBank/DDBJ whole genome shotgun (WGS) entry which is preliminary data.</text>
</comment>
<protein>
    <submittedName>
        <fullName evidence="2">PH (Pleckstrin Homology) domain-containing protein</fullName>
    </submittedName>
</protein>
<keyword evidence="3" id="KW-1185">Reference proteome</keyword>
<evidence type="ECO:0000259" key="1">
    <source>
        <dbReference type="Pfam" id="PF06713"/>
    </source>
</evidence>
<sequence>MVFILGGITVILISFFFIKIKIKDEELIISVIYNVFKINIFKITKIRIGETMWSGFHKCGTATGGLIVFSKNKNDLYITPENQDEFLEELLKINSHIVIEDVRK</sequence>
<dbReference type="Pfam" id="PF06713">
    <property type="entry name" value="bPH_4"/>
    <property type="match status" value="1"/>
</dbReference>
<evidence type="ECO:0000313" key="3">
    <source>
        <dbReference type="Proteomes" id="UP000295313"/>
    </source>
</evidence>
<accession>A0A4R8ID67</accession>
<reference evidence="2 3" key="1">
    <citation type="submission" date="2019-03" db="EMBL/GenBank/DDBJ databases">
        <title>Genomic Encyclopedia of Type Strains, Phase III (KMG-III): the genomes of soil and plant-associated and newly described type strains.</title>
        <authorList>
            <person name="Whitman W."/>
        </authorList>
    </citation>
    <scope>NUCLEOTIDE SEQUENCE [LARGE SCALE GENOMIC DNA]</scope>
    <source>
        <strain evidence="2 3">CGMCC 1.12802</strain>
    </source>
</reference>
<dbReference type="EMBL" id="SOEO01000003">
    <property type="protein sequence ID" value="TDX82941.1"/>
    <property type="molecule type" value="Genomic_DNA"/>
</dbReference>
<dbReference type="InterPro" id="IPR009589">
    <property type="entry name" value="PH_YyaB-like"/>
</dbReference>
<proteinExistence type="predicted"/>
<dbReference type="Proteomes" id="UP000295313">
    <property type="component" value="Unassembled WGS sequence"/>
</dbReference>
<evidence type="ECO:0000313" key="2">
    <source>
        <dbReference type="EMBL" id="TDX82941.1"/>
    </source>
</evidence>